<proteinExistence type="predicted"/>
<reference evidence="1" key="1">
    <citation type="submission" date="2019-05" db="EMBL/GenBank/DDBJ databases">
        <title>Isolation and characterization of methanogens from the cold seep sediment at Four-Way Closure Ridge.</title>
        <authorList>
            <person name="You Y.-T."/>
            <person name="Chen S.-C."/>
            <person name="Zhang W.-L."/>
            <person name="Lai M.-C."/>
        </authorList>
    </citation>
    <scope>NUCLEOTIDE SEQUENCE</scope>
    <source>
        <strain evidence="1">FWC-SCC3</strain>
    </source>
</reference>
<evidence type="ECO:0000313" key="1">
    <source>
        <dbReference type="EMBL" id="MDN7012533.1"/>
    </source>
</evidence>
<sequence length="78" mass="8291">MPEPLLRFFQEGDLREPGNVLVAGAFGTAIPAALLVEPPGTNLILWADLRAAFATGRVGQMLSPEGIRTNTILFSGIL</sequence>
<accession>A0ABT8M1K1</accession>
<evidence type="ECO:0000313" key="2">
    <source>
        <dbReference type="Proteomes" id="UP001168423"/>
    </source>
</evidence>
<organism evidence="1 2">
    <name type="scientific">Methanoculleus methanifontis</name>
    <dbReference type="NCBI Taxonomy" id="2584086"/>
    <lineage>
        <taxon>Archaea</taxon>
        <taxon>Methanobacteriati</taxon>
        <taxon>Methanobacteriota</taxon>
        <taxon>Stenosarchaea group</taxon>
        <taxon>Methanomicrobia</taxon>
        <taxon>Methanomicrobiales</taxon>
        <taxon>Methanomicrobiaceae</taxon>
        <taxon>Methanoculleus</taxon>
    </lineage>
</organism>
<dbReference type="Proteomes" id="UP001168423">
    <property type="component" value="Unassembled WGS sequence"/>
</dbReference>
<name>A0ABT8M1K1_9EURY</name>
<dbReference type="RefSeq" id="WP_301677127.1">
    <property type="nucleotide sequence ID" value="NZ_VCYI01000006.1"/>
</dbReference>
<protein>
    <submittedName>
        <fullName evidence="1">Uncharacterized protein</fullName>
    </submittedName>
</protein>
<dbReference type="EMBL" id="VCYI01000006">
    <property type="protein sequence ID" value="MDN7012533.1"/>
    <property type="molecule type" value="Genomic_DNA"/>
</dbReference>
<keyword evidence="2" id="KW-1185">Reference proteome</keyword>
<gene>
    <name evidence="1" type="ORF">FGW20_05665</name>
</gene>
<comment type="caution">
    <text evidence="1">The sequence shown here is derived from an EMBL/GenBank/DDBJ whole genome shotgun (WGS) entry which is preliminary data.</text>
</comment>